<evidence type="ECO:0008006" key="4">
    <source>
        <dbReference type="Google" id="ProtNLM"/>
    </source>
</evidence>
<evidence type="ECO:0000256" key="1">
    <source>
        <dbReference type="SAM" id="Phobius"/>
    </source>
</evidence>
<reference evidence="2 3" key="1">
    <citation type="submission" date="2019-07" db="EMBL/GenBank/DDBJ databases">
        <title>Complete Genome Sequence of Leptotrichia hongkongensis Strain JMUB5056.</title>
        <authorList>
            <person name="Watanabe S."/>
            <person name="Cui L."/>
        </authorList>
    </citation>
    <scope>NUCLEOTIDE SEQUENCE [LARGE SCALE GENOMIC DNA]</scope>
    <source>
        <strain evidence="2 3">JMUB5056</strain>
    </source>
</reference>
<dbReference type="AlphaFoldDB" id="A0A510L5K8"/>
<dbReference type="KEGG" id="lhg:JMUB5056_0868"/>
<dbReference type="RefSeq" id="WP_147005351.1">
    <property type="nucleotide sequence ID" value="NZ_AP019846.1"/>
</dbReference>
<dbReference type="Pfam" id="PF05857">
    <property type="entry name" value="TraX"/>
    <property type="match status" value="1"/>
</dbReference>
<feature type="transmembrane region" description="Helical" evidence="1">
    <location>
        <begin position="40"/>
        <end position="62"/>
    </location>
</feature>
<gene>
    <name evidence="2" type="ORF">JMUB5056_0868</name>
</gene>
<evidence type="ECO:0000313" key="2">
    <source>
        <dbReference type="EMBL" id="BBM59284.1"/>
    </source>
</evidence>
<sequence length="264" mass="31547">MNQKNIFLKGIDSFTLHILAISFMILDHLWNVFFVNQNQIWMNLLGRLAFPIFAFMLVEGFYKTKNRSKYLKRIFIFAVISEIPFNLLVSTSVFGSPSIFFPFNNVLWTFGIALYMLVLLEKIKNKDNLPVIVKIFGKIIISILAMFITRLIVSDYLEYGIMMVLVFYFFRNRKWWNFVIQIILLAWINIFLIPRYDFSFNLFGNKIYAPVQSFAIFSLVFIWLYNGKQGIHNKITKYMFYSFYPLHLLLIVMIYIFLKKYIVY</sequence>
<accession>A0A510L5K8</accession>
<feature type="transmembrane region" description="Helical" evidence="1">
    <location>
        <begin position="99"/>
        <end position="119"/>
    </location>
</feature>
<dbReference type="Proteomes" id="UP000321561">
    <property type="component" value="Chromosome"/>
</dbReference>
<proteinExistence type="predicted"/>
<feature type="transmembrane region" description="Helical" evidence="1">
    <location>
        <begin position="178"/>
        <end position="195"/>
    </location>
</feature>
<keyword evidence="1" id="KW-0812">Transmembrane</keyword>
<dbReference type="InterPro" id="IPR008875">
    <property type="entry name" value="TraX"/>
</dbReference>
<feature type="transmembrane region" description="Helical" evidence="1">
    <location>
        <begin position="238"/>
        <end position="258"/>
    </location>
</feature>
<feature type="transmembrane region" description="Helical" evidence="1">
    <location>
        <begin position="207"/>
        <end position="226"/>
    </location>
</feature>
<feature type="transmembrane region" description="Helical" evidence="1">
    <location>
        <begin position="131"/>
        <end position="150"/>
    </location>
</feature>
<name>A0A510L5K8_9FUSO</name>
<keyword evidence="1" id="KW-0472">Membrane</keyword>
<organism evidence="2 3">
    <name type="scientific">Leptotrichia hongkongensis</name>
    <dbReference type="NCBI Taxonomy" id="554406"/>
    <lineage>
        <taxon>Bacteria</taxon>
        <taxon>Fusobacteriati</taxon>
        <taxon>Fusobacteriota</taxon>
        <taxon>Fusobacteriia</taxon>
        <taxon>Fusobacteriales</taxon>
        <taxon>Leptotrichiaceae</taxon>
        <taxon>Leptotrichia</taxon>
    </lineage>
</organism>
<dbReference type="OrthoDB" id="81897at2"/>
<protein>
    <recommendedName>
        <fullName evidence="4">TraX family protein</fullName>
    </recommendedName>
</protein>
<feature type="transmembrane region" description="Helical" evidence="1">
    <location>
        <begin position="74"/>
        <end position="93"/>
    </location>
</feature>
<keyword evidence="1" id="KW-1133">Transmembrane helix</keyword>
<evidence type="ECO:0000313" key="3">
    <source>
        <dbReference type="Proteomes" id="UP000321561"/>
    </source>
</evidence>
<feature type="transmembrane region" description="Helical" evidence="1">
    <location>
        <begin position="14"/>
        <end position="34"/>
    </location>
</feature>
<feature type="transmembrane region" description="Helical" evidence="1">
    <location>
        <begin position="156"/>
        <end position="171"/>
    </location>
</feature>
<dbReference type="EMBL" id="AP019846">
    <property type="protein sequence ID" value="BBM59284.1"/>
    <property type="molecule type" value="Genomic_DNA"/>
</dbReference>